<feature type="domain" description="DUF4124" evidence="3">
    <location>
        <begin position="11"/>
        <end position="45"/>
    </location>
</feature>
<accession>A0A3G9GFL9</accession>
<evidence type="ECO:0000256" key="1">
    <source>
        <dbReference type="SAM" id="MobiDB-lite"/>
    </source>
</evidence>
<dbReference type="STRING" id="332411.VI06_14985"/>
<evidence type="ECO:0000313" key="4">
    <source>
        <dbReference type="EMBL" id="BBF86680.1"/>
    </source>
</evidence>
<reference evidence="5" key="1">
    <citation type="journal article" date="2017" name="Biotechnol. Biofuels">
        <title>Evaluation of environmental bacterial communities as a factor affecting the growth of duckweed Lemna minor.</title>
        <authorList>
            <person name="Ishizawa H."/>
            <person name="Kuroda M."/>
            <person name="Morikawa M."/>
            <person name="Ike M."/>
        </authorList>
    </citation>
    <scope>NUCLEOTIDE SEQUENCE [LARGE SCALE GENOMIC DNA]</scope>
    <source>
        <strain evidence="5">H3</strain>
    </source>
</reference>
<keyword evidence="5" id="KW-1185">Reference proteome</keyword>
<evidence type="ECO:0000256" key="2">
    <source>
        <dbReference type="SAM" id="SignalP"/>
    </source>
</evidence>
<dbReference type="EMBL" id="AP018823">
    <property type="protein sequence ID" value="BBF86680.1"/>
    <property type="molecule type" value="Genomic_DNA"/>
</dbReference>
<dbReference type="Pfam" id="PF13511">
    <property type="entry name" value="DUF4124"/>
    <property type="match status" value="1"/>
</dbReference>
<organism evidence="4 5">
    <name type="scientific">Aquitalea magnusonii</name>
    <dbReference type="NCBI Taxonomy" id="332411"/>
    <lineage>
        <taxon>Bacteria</taxon>
        <taxon>Pseudomonadati</taxon>
        <taxon>Pseudomonadota</taxon>
        <taxon>Betaproteobacteria</taxon>
        <taxon>Neisseriales</taxon>
        <taxon>Chromobacteriaceae</taxon>
        <taxon>Aquitalea</taxon>
    </lineage>
</organism>
<protein>
    <recommendedName>
        <fullName evidence="3">DUF4124 domain-containing protein</fullName>
    </recommendedName>
</protein>
<feature type="chain" id="PRO_5017988405" description="DUF4124 domain-containing protein" evidence="2">
    <location>
        <begin position="22"/>
        <end position="165"/>
    </location>
</feature>
<feature type="region of interest" description="Disordered" evidence="1">
    <location>
        <begin position="52"/>
        <end position="102"/>
    </location>
</feature>
<sequence>MPKTMKTLAFCLLLTCSLAQAEVYKYVDANGNVTFTNVPIKGAKPMHLAPLSTYGGGGSSKPRAAGNSRSASTPDGYPSVDNGTQSKRDEGRRKILEGELSNEKKALADAQKAYTEGAATRNGDETRNYQKYLDRVQKLKDAVTERQKNVDALRRELGQSASSAQ</sequence>
<gene>
    <name evidence="4" type="ORF">DLM_3082</name>
</gene>
<dbReference type="InterPro" id="IPR025392">
    <property type="entry name" value="DUF4124"/>
</dbReference>
<evidence type="ECO:0000313" key="5">
    <source>
        <dbReference type="Proteomes" id="UP000198290"/>
    </source>
</evidence>
<feature type="signal peptide" evidence="2">
    <location>
        <begin position="1"/>
        <end position="21"/>
    </location>
</feature>
<dbReference type="AlphaFoldDB" id="A0A3G9GFL9"/>
<name>A0A3G9GFL9_9NEIS</name>
<feature type="compositionally biased region" description="Basic and acidic residues" evidence="1">
    <location>
        <begin position="86"/>
        <end position="102"/>
    </location>
</feature>
<reference evidence="5" key="3">
    <citation type="journal article" date="2017" name="Plant Physiol. Biochem.">
        <title>Differential oxidative and antioxidative response of duckweed Lemna minor toward plant growth promoting/inhibiting bacteria.</title>
        <authorList>
            <person name="Ishizawa H."/>
            <person name="Kuroda M."/>
            <person name="Morikawa M."/>
            <person name="Ike M."/>
        </authorList>
    </citation>
    <scope>NUCLEOTIDE SEQUENCE [LARGE SCALE GENOMIC DNA]</scope>
    <source>
        <strain evidence="5">H3</strain>
    </source>
</reference>
<keyword evidence="2" id="KW-0732">Signal</keyword>
<evidence type="ECO:0000259" key="3">
    <source>
        <dbReference type="Pfam" id="PF13511"/>
    </source>
</evidence>
<reference evidence="4 5" key="2">
    <citation type="journal article" date="2017" name="Genome Announc.">
        <title>Draft genome sequence of Aquitalea magnusonii strain H3, a plant growth-promoting bacterium of duckweed Lemna minor.</title>
        <authorList>
            <person name="Ishizawa H."/>
            <person name="Kuroda M."/>
            <person name="Ike M."/>
        </authorList>
    </citation>
    <scope>NUCLEOTIDE SEQUENCE [LARGE SCALE GENOMIC DNA]</scope>
    <source>
        <strain evidence="4 5">H3</strain>
    </source>
</reference>
<dbReference type="Proteomes" id="UP000198290">
    <property type="component" value="Chromosome"/>
</dbReference>
<proteinExistence type="predicted"/>
<dbReference type="KEGG" id="amah:DLM_3082"/>